<dbReference type="PROSITE" id="PS51749">
    <property type="entry name" value="HNH_CAS9"/>
    <property type="match status" value="1"/>
</dbReference>
<evidence type="ECO:0000256" key="1">
    <source>
        <dbReference type="ARBA" id="ARBA00001946"/>
    </source>
</evidence>
<comment type="subunit">
    <text evidence="11 12">Monomer. Binds crRNA and tracrRNA.</text>
</comment>
<evidence type="ECO:0000256" key="4">
    <source>
        <dbReference type="ARBA" id="ARBA00022759"/>
    </source>
</evidence>
<dbReference type="EMBL" id="JAENIO010000068">
    <property type="protein sequence ID" value="MBK1835629.1"/>
    <property type="molecule type" value="Genomic_DNA"/>
</dbReference>
<dbReference type="GO" id="GO:0051607">
    <property type="term" value="P:defense response to virus"/>
    <property type="evidence" value="ECO:0007669"/>
    <property type="project" value="UniProtKB-UniRule"/>
</dbReference>
<dbReference type="GO" id="GO:0016787">
    <property type="term" value="F:hydrolase activity"/>
    <property type="evidence" value="ECO:0007669"/>
    <property type="project" value="UniProtKB-KW"/>
</dbReference>
<comment type="cofactor">
    <cofactor evidence="1">
        <name>Mg(2+)</name>
        <dbReference type="ChEBI" id="CHEBI:18420"/>
    </cofactor>
</comment>
<evidence type="ECO:0000256" key="11">
    <source>
        <dbReference type="ARBA" id="ARBA00046380"/>
    </source>
</evidence>
<dbReference type="RefSeq" id="WP_200393065.1">
    <property type="nucleotide sequence ID" value="NZ_JAENIO010000068.1"/>
</dbReference>
<feature type="compositionally biased region" description="Basic residues" evidence="13">
    <location>
        <begin position="50"/>
        <end position="67"/>
    </location>
</feature>
<dbReference type="InterPro" id="IPR036397">
    <property type="entry name" value="RNaseH_sf"/>
</dbReference>
<keyword evidence="16" id="KW-1185">Reference proteome</keyword>
<comment type="function">
    <text evidence="12">CRISPR (clustered regularly interspaced short palindromic repeat) is an adaptive immune system that provides protection against mobile genetic elements (viruses, transposable elements and conjugative plasmids). CRISPR clusters contain spacers, sequences complementary to antecedent mobile elements, and target invading nucleic acids. CRISPR clusters are transcribed and processed into CRISPR RNA (crRNA). In type II CRISPR systems correct processing of pre-crRNA requires a trans-encoded small RNA (tracrRNA), endogenous ribonuclease 3 (rnc) and this protein. The tracrRNA serves as a guide for ribonuclease 3-aided processing of pre-crRNA. Subsequently Cas9/crRNA/tracrRNA endonucleolytically cleaves linear or circular dsDNA target complementary to the spacer; Cas9 is inactive in the absence of the 2 guide RNAs (gRNA). Cas9 recognizes the protospacer adjacent motif (PAM) in the CRISPR repeat sequences to help distinguish self versus nonself, as targets within the bacterial CRISPR locus do not have PAMs. PAM recognition is also required for catalytic activity.</text>
</comment>
<evidence type="ECO:0000259" key="14">
    <source>
        <dbReference type="PROSITE" id="PS51749"/>
    </source>
</evidence>
<dbReference type="Pfam" id="PF18470">
    <property type="entry name" value="Cas9_a"/>
    <property type="match status" value="1"/>
</dbReference>
<dbReference type="GO" id="GO:0046872">
    <property type="term" value="F:metal ion binding"/>
    <property type="evidence" value="ECO:0007669"/>
    <property type="project" value="UniProtKB-UniRule"/>
</dbReference>
<evidence type="ECO:0000256" key="13">
    <source>
        <dbReference type="SAM" id="MobiDB-lite"/>
    </source>
</evidence>
<dbReference type="Gene3D" id="3.30.420.10">
    <property type="entry name" value="Ribonuclease H-like superfamily/Ribonuclease H"/>
    <property type="match status" value="3"/>
</dbReference>
<dbReference type="InterPro" id="IPR041383">
    <property type="entry name" value="RuvC_III"/>
</dbReference>
<evidence type="ECO:0000256" key="3">
    <source>
        <dbReference type="ARBA" id="ARBA00022723"/>
    </source>
</evidence>
<dbReference type="Pfam" id="PF18541">
    <property type="entry name" value="RuvC_III"/>
    <property type="match status" value="1"/>
</dbReference>
<dbReference type="NCBIfam" id="TIGR01865">
    <property type="entry name" value="cas_Csn1"/>
    <property type="match status" value="1"/>
</dbReference>
<proteinExistence type="inferred from homology"/>
<dbReference type="InterPro" id="IPR040619">
    <property type="entry name" value="Cas9_alpha-helical_lobe"/>
</dbReference>
<accession>A0A934RV83</accession>
<dbReference type="Proteomes" id="UP000604083">
    <property type="component" value="Unassembled WGS sequence"/>
</dbReference>
<gene>
    <name evidence="12 15" type="primary">cas9</name>
    <name evidence="15" type="ORF">JIN78_16290</name>
</gene>
<feature type="active site" description="For RuvC-like nuclease domain" evidence="12">
    <location>
        <position position="9"/>
    </location>
</feature>
<dbReference type="EC" id="3.1.-.-" evidence="12"/>
<protein>
    <recommendedName>
        <fullName evidence="12">CRISPR-associated endonuclease Cas9</fullName>
        <ecNumber evidence="12">3.1.-.-</ecNumber>
    </recommendedName>
</protein>
<evidence type="ECO:0000256" key="8">
    <source>
        <dbReference type="ARBA" id="ARBA00023118"/>
    </source>
</evidence>
<keyword evidence="10" id="KW-0464">Manganese</keyword>
<reference evidence="15" key="1">
    <citation type="submission" date="2021-01" db="EMBL/GenBank/DDBJ databases">
        <title>Modified the classification status of verrucomicrobia.</title>
        <authorList>
            <person name="Feng X."/>
        </authorList>
    </citation>
    <scope>NUCLEOTIDE SEQUENCE</scope>
    <source>
        <strain evidence="15">KCTC 12986</strain>
    </source>
</reference>
<dbReference type="GO" id="GO:0003677">
    <property type="term" value="F:DNA binding"/>
    <property type="evidence" value="ECO:0007669"/>
    <property type="project" value="UniProtKB-UniRule"/>
</dbReference>
<dbReference type="GO" id="GO:0043571">
    <property type="term" value="P:maintenance of CRISPR repeat elements"/>
    <property type="evidence" value="ECO:0007669"/>
    <property type="project" value="UniProtKB-UniRule"/>
</dbReference>
<keyword evidence="7 12" id="KW-0694">RNA-binding</keyword>
<dbReference type="AlphaFoldDB" id="A0A934RV83"/>
<evidence type="ECO:0000256" key="9">
    <source>
        <dbReference type="ARBA" id="ARBA00023125"/>
    </source>
</evidence>
<dbReference type="InterPro" id="IPR033114">
    <property type="entry name" value="HNH_CAS9"/>
</dbReference>
<evidence type="ECO:0000313" key="15">
    <source>
        <dbReference type="EMBL" id="MBK1835629.1"/>
    </source>
</evidence>
<evidence type="ECO:0000256" key="2">
    <source>
        <dbReference type="ARBA" id="ARBA00022722"/>
    </source>
</evidence>
<feature type="domain" description="HNH Cas9-type" evidence="14">
    <location>
        <begin position="561"/>
        <end position="705"/>
    </location>
</feature>
<dbReference type="GO" id="GO:0004519">
    <property type="term" value="F:endonuclease activity"/>
    <property type="evidence" value="ECO:0007669"/>
    <property type="project" value="UniProtKB-UniRule"/>
</dbReference>
<keyword evidence="3" id="KW-0479">Metal-binding</keyword>
<feature type="active site" description="Proton acceptor for HNH nuclease domain" evidence="12">
    <location>
        <position position="632"/>
    </location>
</feature>
<keyword evidence="8 12" id="KW-0051">Antiviral defense</keyword>
<evidence type="ECO:0000313" key="16">
    <source>
        <dbReference type="Proteomes" id="UP000604083"/>
    </source>
</evidence>
<evidence type="ECO:0000256" key="5">
    <source>
        <dbReference type="ARBA" id="ARBA00022801"/>
    </source>
</evidence>
<comment type="caution">
    <text evidence="15">The sequence shown here is derived from an EMBL/GenBank/DDBJ whole genome shotgun (WGS) entry which is preliminary data.</text>
</comment>
<keyword evidence="4 12" id="KW-0255">Endonuclease</keyword>
<keyword evidence="6" id="KW-0460">Magnesium</keyword>
<dbReference type="GO" id="GO:0003723">
    <property type="term" value="F:RNA binding"/>
    <property type="evidence" value="ECO:0007669"/>
    <property type="project" value="UniProtKB-UniRule"/>
</dbReference>
<feature type="region of interest" description="Disordered" evidence="13">
    <location>
        <begin position="44"/>
        <end position="67"/>
    </location>
</feature>
<keyword evidence="5 12" id="KW-0378">Hydrolase</keyword>
<evidence type="ECO:0000256" key="12">
    <source>
        <dbReference type="HAMAP-Rule" id="MF_01480"/>
    </source>
</evidence>
<organism evidence="15 16">
    <name type="scientific">Roseibacillus ishigakijimensis</name>
    <dbReference type="NCBI Taxonomy" id="454146"/>
    <lineage>
        <taxon>Bacteria</taxon>
        <taxon>Pseudomonadati</taxon>
        <taxon>Verrucomicrobiota</taxon>
        <taxon>Verrucomicrobiia</taxon>
        <taxon>Verrucomicrobiales</taxon>
        <taxon>Verrucomicrobiaceae</taxon>
        <taxon>Roseibacillus</taxon>
    </lineage>
</organism>
<evidence type="ECO:0000256" key="6">
    <source>
        <dbReference type="ARBA" id="ARBA00022842"/>
    </source>
</evidence>
<comment type="similarity">
    <text evidence="12">Belongs to the CRISPR-associated Cas9 family.</text>
</comment>
<evidence type="ECO:0000256" key="10">
    <source>
        <dbReference type="ARBA" id="ARBA00023211"/>
    </source>
</evidence>
<comment type="caution">
    <text evidence="12">Lacks conserved residue(s) required for the propagation of feature annotation.</text>
</comment>
<keyword evidence="2 12" id="KW-0540">Nuclease</keyword>
<dbReference type="Pfam" id="PF13395">
    <property type="entry name" value="HNH_4"/>
    <property type="match status" value="1"/>
</dbReference>
<evidence type="ECO:0000256" key="7">
    <source>
        <dbReference type="ARBA" id="ARBA00022884"/>
    </source>
</evidence>
<comment type="domain">
    <text evidence="12">Has 2 endonuclease domains. The discontinuous RuvC-like domain cleaves the target DNA noncomplementary to crRNA while the HNH nuclease domain cleaves the target DNA complementary to crRNA.</text>
</comment>
<sequence length="1129" mass="130035">MKNYVIGLDMGVASIGWACLSKEDKEIDSGVRIFPAGIDKFGTGKDTHLNQKRRKARTARRRASRKSKRKQLIRQLLTELGWIPTTAKELQQWENLDVYELRHRALSEKITLPELARIILHLNQRRGFLSLRKSEVDAAEGDDKKKLEGMLGAISRLQDEIDSANHQTLGNHLYHLRAREGGEHGNIIRLRARHIRRSMLHHEFSLIWETQAKHHPELSDALRFGTHGQQDNPTAVTKPVKRDKSLSLLEQFGLENLTFFQRRVYWPIGSIGHCELEKDELRAPIADRRFQEFRMLQELNNLRLLDQSTPRKPTERKLSSEERKVAIDYLSTTQKPSLKGLKKRIAKLPDSPEEKQITFNLEADKRDNIGGLATENKLAKSLGTSLWNSLDEDEKNRIVEILTLPESESKKVIQRTDEETRNLLEHVPGLNEKAMESLLRISLPTGYCALSVKALEKLLPFMREGKLYQGKKGEDEHSARHLAGYPRRDEFASKTFKHLPLLDQLTNPNDTTHYDQHFPHVNNPLVLRSLHELRKVVNGIIRKHGKPAAIHLEMARDLKMSGKQRDDYIKKNNQHKKERDEAAKELTKYGVAPTRDAITLYRLWLEQNKTCIYSGAPISVHQLLGGDVDIDHIYPRRANDNSYMNKVVCFSEQNRQKGDRLPLEWLGQESSEFEELTQRAQHLPYPKRKRLLAEKIPEGFADRDAVDTAYMTRVARHYLTLLFAKEHHVFCTKGKHTALLRKQWELNDLLRHDLLDLKNRDDHRHHALDAIVIAACDRSLLQKVSKQLKYESRWLDKEDEKSVKPIRIYHLKPTLENLPAPWQTFRLDAAASLNAIWVSHRPKRKVSGPLHEETNYGSTEKPGILVRRKKLCDLTEGETAKIRDLSVAQAVQQYLEQEKVLYQADFGKKLPKELEQHFQLKETLTKSGIDQLNLGDDGPGRKLRADLLKKLENKNPLQDAELGKVTLPSGIPIKKVRLLIPNKAAIPLRPNQNENELIIPGNTHHIVIFSLGNGKSHFQPVTLFEATRRKRNHQPIFDKTPPPEHPEAEFLFYLCTGDSMMATIDDKDELFKYSTMPSTTKQAKFILHTDARDSRDVKFYTCKPGTFEKNFPNARKVTILPNGEIRECN</sequence>
<keyword evidence="9 12" id="KW-0238">DNA-binding</keyword>
<name>A0A934RV83_9BACT</name>
<dbReference type="HAMAP" id="MF_01480">
    <property type="entry name" value="Cas9"/>
    <property type="match status" value="1"/>
</dbReference>
<dbReference type="InterPro" id="IPR003615">
    <property type="entry name" value="HNH_nuc"/>
</dbReference>
<dbReference type="InterPro" id="IPR028629">
    <property type="entry name" value="Cas9"/>
</dbReference>